<dbReference type="GO" id="GO:0016413">
    <property type="term" value="F:O-acetyltransferase activity"/>
    <property type="evidence" value="ECO:0007669"/>
    <property type="project" value="TreeGrafter"/>
</dbReference>
<feature type="transmembrane region" description="Helical" evidence="7">
    <location>
        <begin position="57"/>
        <end position="76"/>
    </location>
</feature>
<comment type="similarity">
    <text evidence="2">Belongs to the acyltransferase 3 family.</text>
</comment>
<reference evidence="9 10" key="1">
    <citation type="submission" date="2018-12" db="EMBL/GenBank/DDBJ databases">
        <title>Complete genome sequence of Flaviflexus sp. H23T48.</title>
        <authorList>
            <person name="Bae J.-W."/>
            <person name="Lee J.-Y."/>
        </authorList>
    </citation>
    <scope>NUCLEOTIDE SEQUENCE [LARGE SCALE GENOMIC DNA]</scope>
    <source>
        <strain evidence="9 10">H23T48</strain>
    </source>
</reference>
<feature type="transmembrane region" description="Helical" evidence="7">
    <location>
        <begin position="159"/>
        <end position="175"/>
    </location>
</feature>
<evidence type="ECO:0000256" key="6">
    <source>
        <dbReference type="ARBA" id="ARBA00023136"/>
    </source>
</evidence>
<dbReference type="EMBL" id="CP034593">
    <property type="protein sequence ID" value="AZQ77603.1"/>
    <property type="molecule type" value="Genomic_DNA"/>
</dbReference>
<evidence type="ECO:0000256" key="2">
    <source>
        <dbReference type="ARBA" id="ARBA00007400"/>
    </source>
</evidence>
<protein>
    <submittedName>
        <fullName evidence="9">Acyltransferase</fullName>
    </submittedName>
</protein>
<feature type="transmembrane region" description="Helical" evidence="7">
    <location>
        <begin position="187"/>
        <end position="204"/>
    </location>
</feature>
<evidence type="ECO:0000256" key="1">
    <source>
        <dbReference type="ARBA" id="ARBA00004651"/>
    </source>
</evidence>
<keyword evidence="3" id="KW-1003">Cell membrane</keyword>
<evidence type="ECO:0000313" key="10">
    <source>
        <dbReference type="Proteomes" id="UP000280344"/>
    </source>
</evidence>
<evidence type="ECO:0000256" key="5">
    <source>
        <dbReference type="ARBA" id="ARBA00022989"/>
    </source>
</evidence>
<dbReference type="PANTHER" id="PTHR40074">
    <property type="entry name" value="O-ACETYLTRANSFERASE WECH"/>
    <property type="match status" value="1"/>
</dbReference>
<dbReference type="OrthoDB" id="3265718at2"/>
<dbReference type="KEGG" id="flh:EJ997_09915"/>
<dbReference type="PANTHER" id="PTHR40074:SF2">
    <property type="entry name" value="O-ACETYLTRANSFERASE WECH"/>
    <property type="match status" value="1"/>
</dbReference>
<dbReference type="Proteomes" id="UP000280344">
    <property type="component" value="Chromosome"/>
</dbReference>
<proteinExistence type="inferred from homology"/>
<keyword evidence="6 7" id="KW-0472">Membrane</keyword>
<dbReference type="GO" id="GO:0009246">
    <property type="term" value="P:enterobacterial common antigen biosynthetic process"/>
    <property type="evidence" value="ECO:0007669"/>
    <property type="project" value="TreeGrafter"/>
</dbReference>
<sequence length="348" mass="40356">MRSPEVTSGEPTVTRKRAIWMDVVRGLAIIAVIYGHVENVAKIEAVFEREDWMVTTNMTLVLLRMPMLMFLSGMLVPRSIAKGWKMFLPGKFTKLAWPYAVWIAVFFTVVWIRGGAELSQIPMEIINPENPNMTPLWYLRNLFFYYLIAQALTWLRLPLWSGAALGFGICVYQVIDNPQIDTTPLRWGYLMTFFFLGCLTMQHLDKISRFCRKPVVTLLLAVAFVIPVYIYLQGIAPVRYRPEFIWGPIAFICLILAFAPLLKSSRYTKPLQFIGRYSLYYYVMHYPIFLVYAWWIAPHVEIGTAHYPVMMAIGLIIPTLTVYACQKVPALRWIFFELPWPRKKASAR</sequence>
<name>A0A3S9PYZ5_9ACTO</name>
<feature type="transmembrane region" description="Helical" evidence="7">
    <location>
        <begin position="307"/>
        <end position="325"/>
    </location>
</feature>
<evidence type="ECO:0000256" key="4">
    <source>
        <dbReference type="ARBA" id="ARBA00022692"/>
    </source>
</evidence>
<evidence type="ECO:0000259" key="8">
    <source>
        <dbReference type="Pfam" id="PF01757"/>
    </source>
</evidence>
<keyword evidence="9" id="KW-0808">Transferase</keyword>
<keyword evidence="4 7" id="KW-0812">Transmembrane</keyword>
<comment type="subcellular location">
    <subcellularLocation>
        <location evidence="1">Cell membrane</location>
        <topology evidence="1">Multi-pass membrane protein</topology>
    </subcellularLocation>
</comment>
<feature type="transmembrane region" description="Helical" evidence="7">
    <location>
        <begin position="244"/>
        <end position="262"/>
    </location>
</feature>
<feature type="domain" description="Acyltransferase 3" evidence="8">
    <location>
        <begin position="19"/>
        <end position="321"/>
    </location>
</feature>
<gene>
    <name evidence="9" type="ORF">EJ997_09915</name>
</gene>
<dbReference type="InterPro" id="IPR002656">
    <property type="entry name" value="Acyl_transf_3_dom"/>
</dbReference>
<keyword evidence="9" id="KW-0012">Acyltransferase</keyword>
<evidence type="ECO:0000256" key="3">
    <source>
        <dbReference type="ARBA" id="ARBA00022475"/>
    </source>
</evidence>
<evidence type="ECO:0000256" key="7">
    <source>
        <dbReference type="SAM" id="Phobius"/>
    </source>
</evidence>
<accession>A0A3S9PYZ5</accession>
<keyword evidence="5 7" id="KW-1133">Transmembrane helix</keyword>
<organism evidence="9 10">
    <name type="scientific">Flaviflexus ciconiae</name>
    <dbReference type="NCBI Taxonomy" id="2496867"/>
    <lineage>
        <taxon>Bacteria</taxon>
        <taxon>Bacillati</taxon>
        <taxon>Actinomycetota</taxon>
        <taxon>Actinomycetes</taxon>
        <taxon>Actinomycetales</taxon>
        <taxon>Actinomycetaceae</taxon>
        <taxon>Flaviflexus</taxon>
    </lineage>
</organism>
<keyword evidence="10" id="KW-1185">Reference proteome</keyword>
<feature type="transmembrane region" description="Helical" evidence="7">
    <location>
        <begin position="216"/>
        <end position="232"/>
    </location>
</feature>
<dbReference type="GO" id="GO:0005886">
    <property type="term" value="C:plasma membrane"/>
    <property type="evidence" value="ECO:0007669"/>
    <property type="project" value="UniProtKB-SubCell"/>
</dbReference>
<evidence type="ECO:0000313" key="9">
    <source>
        <dbReference type="EMBL" id="AZQ77603.1"/>
    </source>
</evidence>
<dbReference type="AlphaFoldDB" id="A0A3S9PYZ5"/>
<dbReference type="Pfam" id="PF01757">
    <property type="entry name" value="Acyl_transf_3"/>
    <property type="match status" value="1"/>
</dbReference>
<feature type="transmembrane region" description="Helical" evidence="7">
    <location>
        <begin position="96"/>
        <end position="116"/>
    </location>
</feature>
<feature type="transmembrane region" description="Helical" evidence="7">
    <location>
        <begin position="274"/>
        <end position="295"/>
    </location>
</feature>